<accession>A0A0F9D6I5</accession>
<comment type="caution">
    <text evidence="1">The sequence shown here is derived from an EMBL/GenBank/DDBJ whole genome shotgun (WGS) entry which is preliminary data.</text>
</comment>
<dbReference type="AlphaFoldDB" id="A0A0F9D6I5"/>
<organism evidence="1">
    <name type="scientific">marine sediment metagenome</name>
    <dbReference type="NCBI Taxonomy" id="412755"/>
    <lineage>
        <taxon>unclassified sequences</taxon>
        <taxon>metagenomes</taxon>
        <taxon>ecological metagenomes</taxon>
    </lineage>
</organism>
<name>A0A0F9D6I5_9ZZZZ</name>
<gene>
    <name evidence="1" type="ORF">LCGC14_2526080</name>
</gene>
<sequence>MILRSIPRAQRMASIRGRVMIDTVRGVLRVRKWPKKRGTPKSALQRFWIDWFTQANLLAKYVDGASAARAIEMTKGTGLYPRDVLLDAMRGRLYWWADETGWKWFPMAATQDVSNSLDTLYQTVGGVLVRALDRWRAPPPGVLGYVLTHQAVDEPPIWQAPSGGDFVFAGALVYKLSNQSIANGTFVAATFTAEEYDTAALHDNVVNPSRMTVPAGWSRVRLYGGVSWQSNSTGERIIQFRKNGAAFRGLGQTRPRAINFSQDSSGTPAILCGEGDYFEMFVYQASGSAKNLEVHNNTYFAMERVT</sequence>
<protein>
    <submittedName>
        <fullName evidence="1">Uncharacterized protein</fullName>
    </submittedName>
</protein>
<proteinExistence type="predicted"/>
<reference evidence="1" key="1">
    <citation type="journal article" date="2015" name="Nature">
        <title>Complex archaea that bridge the gap between prokaryotes and eukaryotes.</title>
        <authorList>
            <person name="Spang A."/>
            <person name="Saw J.H."/>
            <person name="Jorgensen S.L."/>
            <person name="Zaremba-Niedzwiedzka K."/>
            <person name="Martijn J."/>
            <person name="Lind A.E."/>
            <person name="van Eijk R."/>
            <person name="Schleper C."/>
            <person name="Guy L."/>
            <person name="Ettema T.J."/>
        </authorList>
    </citation>
    <scope>NUCLEOTIDE SEQUENCE</scope>
</reference>
<dbReference type="EMBL" id="LAZR01040867">
    <property type="protein sequence ID" value="KKL13406.1"/>
    <property type="molecule type" value="Genomic_DNA"/>
</dbReference>
<evidence type="ECO:0000313" key="1">
    <source>
        <dbReference type="EMBL" id="KKL13406.1"/>
    </source>
</evidence>